<feature type="binding site" evidence="6">
    <location>
        <position position="79"/>
    </location>
    <ligand>
        <name>S-adenosyl-L-methionine</name>
        <dbReference type="ChEBI" id="CHEBI:59789"/>
    </ligand>
</feature>
<evidence type="ECO:0000256" key="3">
    <source>
        <dbReference type="ARBA" id="ARBA00022603"/>
    </source>
</evidence>
<dbReference type="NCBIfam" id="TIGR00138">
    <property type="entry name" value="rsmG_gidB"/>
    <property type="match status" value="1"/>
</dbReference>
<evidence type="ECO:0000256" key="6">
    <source>
        <dbReference type="HAMAP-Rule" id="MF_00074"/>
    </source>
</evidence>
<evidence type="ECO:0000256" key="7">
    <source>
        <dbReference type="SAM" id="MobiDB-lite"/>
    </source>
</evidence>
<dbReference type="Proteomes" id="UP000320085">
    <property type="component" value="Unassembled WGS sequence"/>
</dbReference>
<dbReference type="Pfam" id="PF02527">
    <property type="entry name" value="GidB"/>
    <property type="match status" value="1"/>
</dbReference>
<feature type="binding site" evidence="6">
    <location>
        <begin position="125"/>
        <end position="126"/>
    </location>
    <ligand>
        <name>S-adenosyl-L-methionine</name>
        <dbReference type="ChEBI" id="CHEBI:59789"/>
    </ligand>
</feature>
<dbReference type="GO" id="GO:0070043">
    <property type="term" value="F:rRNA (guanine-N7-)-methyltransferase activity"/>
    <property type="evidence" value="ECO:0007669"/>
    <property type="project" value="UniProtKB-UniRule"/>
</dbReference>
<comment type="similarity">
    <text evidence="6">Belongs to the methyltransferase superfamily. RNA methyltransferase RsmG family.</text>
</comment>
<dbReference type="GO" id="GO:0005829">
    <property type="term" value="C:cytosol"/>
    <property type="evidence" value="ECO:0007669"/>
    <property type="project" value="TreeGrafter"/>
</dbReference>
<dbReference type="RefSeq" id="WP_141823822.1">
    <property type="nucleotide sequence ID" value="NZ_BAAAQC010000010.1"/>
</dbReference>
<keyword evidence="1 6" id="KW-0963">Cytoplasm</keyword>
<accession>A0A543PK59</accession>
<dbReference type="PANTHER" id="PTHR31760">
    <property type="entry name" value="S-ADENOSYL-L-METHIONINE-DEPENDENT METHYLTRANSFERASES SUPERFAMILY PROTEIN"/>
    <property type="match status" value="1"/>
</dbReference>
<evidence type="ECO:0000313" key="8">
    <source>
        <dbReference type="EMBL" id="TQN44470.1"/>
    </source>
</evidence>
<proteinExistence type="inferred from homology"/>
<dbReference type="AlphaFoldDB" id="A0A543PK59"/>
<keyword evidence="2 6" id="KW-0698">rRNA processing</keyword>
<dbReference type="PANTHER" id="PTHR31760:SF0">
    <property type="entry name" value="S-ADENOSYL-L-METHIONINE-DEPENDENT METHYLTRANSFERASES SUPERFAMILY PROTEIN"/>
    <property type="match status" value="1"/>
</dbReference>
<dbReference type="HAMAP" id="MF_00074">
    <property type="entry name" value="16SrRNA_methyltr_G"/>
    <property type="match status" value="1"/>
</dbReference>
<dbReference type="EC" id="2.1.1.-" evidence="6"/>
<keyword evidence="5 6" id="KW-0949">S-adenosyl-L-methionine</keyword>
<organism evidence="8 9">
    <name type="scientific">Humibacillus xanthopallidus</name>
    <dbReference type="NCBI Taxonomy" id="412689"/>
    <lineage>
        <taxon>Bacteria</taxon>
        <taxon>Bacillati</taxon>
        <taxon>Actinomycetota</taxon>
        <taxon>Actinomycetes</taxon>
        <taxon>Micrococcales</taxon>
        <taxon>Intrasporangiaceae</taxon>
        <taxon>Humibacillus</taxon>
    </lineage>
</organism>
<dbReference type="SUPFAM" id="SSF53335">
    <property type="entry name" value="S-adenosyl-L-methionine-dependent methyltransferases"/>
    <property type="match status" value="1"/>
</dbReference>
<feature type="region of interest" description="Disordered" evidence="7">
    <location>
        <begin position="217"/>
        <end position="262"/>
    </location>
</feature>
<dbReference type="InterPro" id="IPR003682">
    <property type="entry name" value="rRNA_ssu_MeTfrase_G"/>
</dbReference>
<feature type="binding site" evidence="6">
    <location>
        <position position="140"/>
    </location>
    <ligand>
        <name>S-adenosyl-L-methionine</name>
        <dbReference type="ChEBI" id="CHEBI:59789"/>
    </ligand>
</feature>
<comment type="caution">
    <text evidence="8">The sequence shown here is derived from an EMBL/GenBank/DDBJ whole genome shotgun (WGS) entry which is preliminary data.</text>
</comment>
<feature type="binding site" evidence="6">
    <location>
        <position position="74"/>
    </location>
    <ligand>
        <name>S-adenosyl-L-methionine</name>
        <dbReference type="ChEBI" id="CHEBI:59789"/>
    </ligand>
</feature>
<evidence type="ECO:0000256" key="2">
    <source>
        <dbReference type="ARBA" id="ARBA00022552"/>
    </source>
</evidence>
<evidence type="ECO:0000256" key="4">
    <source>
        <dbReference type="ARBA" id="ARBA00022679"/>
    </source>
</evidence>
<comment type="subcellular location">
    <subcellularLocation>
        <location evidence="6">Cytoplasm</location>
    </subcellularLocation>
</comment>
<evidence type="ECO:0000256" key="5">
    <source>
        <dbReference type="ARBA" id="ARBA00022691"/>
    </source>
</evidence>
<keyword evidence="3 6" id="KW-0489">Methyltransferase</keyword>
<sequence>MAVPPTPPAAGVVFGDRLALAEEFVRVLADTGISHGLIGPREAPRLWDRHVLNCAIAHLAIPRRDQVQDVIDVGSGAGLPGLALAIARPDLHLHLVEPLARRTGWLSGTVAELGLTNVTVHTARAESLWDRISAPWVTARAVSTIVQLAEWTLPLLQPRGTLLALKGSKAHDELNQARTALTRLGAVDASVLELGVDVLDEPTRLITVTIGDHLDRRRFRSRPPSSAGSARRRSDRPRDRRSAQHGGTRRGPAAPGGERRGS</sequence>
<name>A0A543PK59_9MICO</name>
<keyword evidence="4 6" id="KW-0808">Transferase</keyword>
<evidence type="ECO:0000313" key="9">
    <source>
        <dbReference type="Proteomes" id="UP000320085"/>
    </source>
</evidence>
<comment type="caution">
    <text evidence="6">Lacks conserved residue(s) required for the propagation of feature annotation.</text>
</comment>
<reference evidence="8 9" key="1">
    <citation type="submission" date="2019-06" db="EMBL/GenBank/DDBJ databases">
        <title>Sequencing the genomes of 1000 actinobacteria strains.</title>
        <authorList>
            <person name="Klenk H.-P."/>
        </authorList>
    </citation>
    <scope>NUCLEOTIDE SEQUENCE [LARGE SCALE GENOMIC DNA]</scope>
    <source>
        <strain evidence="8 9">DSM 21776</strain>
    </source>
</reference>
<comment type="function">
    <text evidence="6">Specifically methylates the N7 position of a guanine in 16S rRNA.</text>
</comment>
<dbReference type="EMBL" id="VFQF01000003">
    <property type="protein sequence ID" value="TQN44470.1"/>
    <property type="molecule type" value="Genomic_DNA"/>
</dbReference>
<evidence type="ECO:0000256" key="1">
    <source>
        <dbReference type="ARBA" id="ARBA00022490"/>
    </source>
</evidence>
<gene>
    <name evidence="6" type="primary">rsmG</name>
    <name evidence="8" type="ORF">FHX52_3683</name>
</gene>
<dbReference type="InterPro" id="IPR029063">
    <property type="entry name" value="SAM-dependent_MTases_sf"/>
</dbReference>
<protein>
    <recommendedName>
        <fullName evidence="6">Ribosomal RNA small subunit methyltransferase G</fullName>
        <ecNumber evidence="6">2.1.1.-</ecNumber>
    </recommendedName>
    <alternativeName>
        <fullName evidence="6">16S rRNA 7-methylguanosine methyltransferase</fullName>
        <shortName evidence="6">16S rRNA m7G methyltransferase</shortName>
    </alternativeName>
</protein>
<dbReference type="OrthoDB" id="9808773at2"/>
<dbReference type="Gene3D" id="3.40.50.150">
    <property type="entry name" value="Vaccinia Virus protein VP39"/>
    <property type="match status" value="1"/>
</dbReference>